<accession>A0A132AG05</accession>
<dbReference type="EMBL" id="JXLN01014279">
    <property type="protein sequence ID" value="KPM09936.1"/>
    <property type="molecule type" value="Genomic_DNA"/>
</dbReference>
<evidence type="ECO:0000313" key="3">
    <source>
        <dbReference type="Proteomes" id="UP000616769"/>
    </source>
</evidence>
<organism evidence="2 3">
    <name type="scientific">Sarcoptes scabiei</name>
    <name type="common">Itch mite</name>
    <name type="synonym">Acarus scabiei</name>
    <dbReference type="NCBI Taxonomy" id="52283"/>
    <lineage>
        <taxon>Eukaryota</taxon>
        <taxon>Metazoa</taxon>
        <taxon>Ecdysozoa</taxon>
        <taxon>Arthropoda</taxon>
        <taxon>Chelicerata</taxon>
        <taxon>Arachnida</taxon>
        <taxon>Acari</taxon>
        <taxon>Acariformes</taxon>
        <taxon>Sarcoptiformes</taxon>
        <taxon>Astigmata</taxon>
        <taxon>Psoroptidia</taxon>
        <taxon>Sarcoptoidea</taxon>
        <taxon>Sarcoptidae</taxon>
        <taxon>Sarcoptinae</taxon>
        <taxon>Sarcoptes</taxon>
    </lineage>
</organism>
<dbReference type="OrthoDB" id="6510589at2759"/>
<feature type="compositionally biased region" description="Polar residues" evidence="1">
    <location>
        <begin position="177"/>
        <end position="201"/>
    </location>
</feature>
<evidence type="ECO:0000313" key="2">
    <source>
        <dbReference type="EMBL" id="KPM09936.1"/>
    </source>
</evidence>
<gene>
    <name evidence="2" type="ORF">QR98_0084820</name>
</gene>
<comment type="caution">
    <text evidence="2">The sequence shown here is derived from an EMBL/GenBank/DDBJ whole genome shotgun (WGS) entry which is preliminary data.</text>
</comment>
<sequence>MTIILICVVYIAIKFHSNRRRNNSKSFQQRNWITTEAAHLPRSTCIIDTENLTSSSPIIIQHQKDQCLKKAGRSFKNYLVKQEEIFDPLKHVQKEPLISNLSHSIDKYHLISHLNRHSVEHSLVRTGSLLAVSHESCLKPPFNKTSETPKLTARNIHCKESQFRTPQPIRSFLGAESQASNPRIKAGTNSSTLSGHTASTTANDLSIESEPDYAEPMIDENVSVAKEVASVPHFIPVRPIIDLASPKCPNRFSESSNPELSVFENILLKNIETMIKINAETIRFGYYSAMPNLGLGLYLPPEFVDIRSSNSRELYAQYGIDIESKLPGCCSLSPVITLNLSVDVKNQLDRFVILCFKHCLSFDHQKPLEESVAENLVPQNLVLIQKTINYVYEQLLQQYRPNRSLKSITLEFLSINYYGLVRILFTNIQLYRNRMNSITIIRTVPKSIRTKLVIRSIKMRHYE</sequence>
<reference evidence="2 3" key="1">
    <citation type="journal article" date="2015" name="Parasit. Vectors">
        <title>Draft genome of the scabies mite.</title>
        <authorList>
            <person name="Rider S.D.Jr."/>
            <person name="Morgan M.S."/>
            <person name="Arlian L.G."/>
        </authorList>
    </citation>
    <scope>NUCLEOTIDE SEQUENCE [LARGE SCALE GENOMIC DNA]</scope>
    <source>
        <strain evidence="2">Arlian Lab</strain>
    </source>
</reference>
<evidence type="ECO:0000256" key="1">
    <source>
        <dbReference type="SAM" id="MobiDB-lite"/>
    </source>
</evidence>
<dbReference type="VEuPathDB" id="VectorBase:SSCA002850"/>
<dbReference type="Proteomes" id="UP000616769">
    <property type="component" value="Unassembled WGS sequence"/>
</dbReference>
<dbReference type="AlphaFoldDB" id="A0A132AG05"/>
<proteinExistence type="predicted"/>
<name>A0A132AG05_SARSC</name>
<feature type="region of interest" description="Disordered" evidence="1">
    <location>
        <begin position="176"/>
        <end position="201"/>
    </location>
</feature>
<protein>
    <submittedName>
        <fullName evidence="2">Uncharacterized protein</fullName>
    </submittedName>
</protein>